<evidence type="ECO:0000256" key="1">
    <source>
        <dbReference type="ARBA" id="ARBA00022801"/>
    </source>
</evidence>
<gene>
    <name evidence="4" type="ORF">GCM10011399_02510</name>
</gene>
<name>A0A917EU22_9MICO</name>
<dbReference type="CDD" id="cd01014">
    <property type="entry name" value="nicotinamidase_related"/>
    <property type="match status" value="1"/>
</dbReference>
<keyword evidence="5" id="KW-1185">Reference proteome</keyword>
<dbReference type="Pfam" id="PF00857">
    <property type="entry name" value="Isochorismatase"/>
    <property type="match status" value="1"/>
</dbReference>
<evidence type="ECO:0000256" key="2">
    <source>
        <dbReference type="SAM" id="MobiDB-lite"/>
    </source>
</evidence>
<dbReference type="PANTHER" id="PTHR43540:SF6">
    <property type="entry name" value="ISOCHORISMATASE-LIKE DOMAIN-CONTAINING PROTEIN"/>
    <property type="match status" value="1"/>
</dbReference>
<comment type="caution">
    <text evidence="4">The sequence shown here is derived from an EMBL/GenBank/DDBJ whole genome shotgun (WGS) entry which is preliminary data.</text>
</comment>
<dbReference type="Proteomes" id="UP000598775">
    <property type="component" value="Unassembled WGS sequence"/>
</dbReference>
<dbReference type="InterPro" id="IPR036380">
    <property type="entry name" value="Isochorismatase-like_sf"/>
</dbReference>
<dbReference type="InterPro" id="IPR050272">
    <property type="entry name" value="Isochorismatase-like_hydrls"/>
</dbReference>
<evidence type="ECO:0000313" key="5">
    <source>
        <dbReference type="Proteomes" id="UP000598775"/>
    </source>
</evidence>
<sequence length="243" mass="25280">MIVIDVQNEYVDGKLPIGYPSLHVSIPNIMMAMDAATDAGVPIVVVQHVAPESSPIFAKGSQGGALHESIAGHPRALLVEKTEDSALDGTELAAWLASNNIDTLTLTGYMTQNCVEATARDATQRGLTAEVLSDATGTLDVSNTAGALSARALHESVLVVLQSGFAAVATTEAWLDAVRATAALPTSDIFASTEPARHLTAREKLERFGAAAREKGEEAESSVEATEIEAAGPGETLGTRLGF</sequence>
<dbReference type="EMBL" id="BMGP01000001">
    <property type="protein sequence ID" value="GGF12099.1"/>
    <property type="molecule type" value="Genomic_DNA"/>
</dbReference>
<feature type="region of interest" description="Disordered" evidence="2">
    <location>
        <begin position="211"/>
        <end position="243"/>
    </location>
</feature>
<dbReference type="GO" id="GO:0016787">
    <property type="term" value="F:hydrolase activity"/>
    <property type="evidence" value="ECO:0007669"/>
    <property type="project" value="UniProtKB-KW"/>
</dbReference>
<reference evidence="4 5" key="1">
    <citation type="journal article" date="2014" name="Int. J. Syst. Evol. Microbiol.">
        <title>Complete genome sequence of Corynebacterium casei LMG S-19264T (=DSM 44701T), isolated from a smear-ripened cheese.</title>
        <authorList>
            <consortium name="US DOE Joint Genome Institute (JGI-PGF)"/>
            <person name="Walter F."/>
            <person name="Albersmeier A."/>
            <person name="Kalinowski J."/>
            <person name="Ruckert C."/>
        </authorList>
    </citation>
    <scope>NUCLEOTIDE SEQUENCE [LARGE SCALE GENOMIC DNA]</scope>
    <source>
        <strain evidence="4 5">CGMCC 1.12976</strain>
    </source>
</reference>
<evidence type="ECO:0000259" key="3">
    <source>
        <dbReference type="Pfam" id="PF00857"/>
    </source>
</evidence>
<proteinExistence type="predicted"/>
<keyword evidence="1" id="KW-0378">Hydrolase</keyword>
<organism evidence="4 5">
    <name type="scientific">Subtercola lobariae</name>
    <dbReference type="NCBI Taxonomy" id="1588641"/>
    <lineage>
        <taxon>Bacteria</taxon>
        <taxon>Bacillati</taxon>
        <taxon>Actinomycetota</taxon>
        <taxon>Actinomycetes</taxon>
        <taxon>Micrococcales</taxon>
        <taxon>Microbacteriaceae</taxon>
        <taxon>Subtercola</taxon>
    </lineage>
</organism>
<dbReference type="SUPFAM" id="SSF52499">
    <property type="entry name" value="Isochorismatase-like hydrolases"/>
    <property type="match status" value="1"/>
</dbReference>
<dbReference type="AlphaFoldDB" id="A0A917EU22"/>
<dbReference type="Gene3D" id="3.40.50.850">
    <property type="entry name" value="Isochorismatase-like"/>
    <property type="match status" value="1"/>
</dbReference>
<protein>
    <submittedName>
        <fullName evidence="4">Isochorismatase</fullName>
    </submittedName>
</protein>
<feature type="domain" description="Isochorismatase-like" evidence="3">
    <location>
        <begin position="2"/>
        <end position="152"/>
    </location>
</feature>
<evidence type="ECO:0000313" key="4">
    <source>
        <dbReference type="EMBL" id="GGF12099.1"/>
    </source>
</evidence>
<accession>A0A917EU22</accession>
<dbReference type="InterPro" id="IPR000868">
    <property type="entry name" value="Isochorismatase-like_dom"/>
</dbReference>
<dbReference type="PANTHER" id="PTHR43540">
    <property type="entry name" value="PEROXYUREIDOACRYLATE/UREIDOACRYLATE AMIDOHYDROLASE-RELATED"/>
    <property type="match status" value="1"/>
</dbReference>